<dbReference type="AlphaFoldDB" id="A0A445JF56"/>
<keyword evidence="3" id="KW-0238">DNA-binding</keyword>
<dbReference type="GO" id="GO:0005634">
    <property type="term" value="C:nucleus"/>
    <property type="evidence" value="ECO:0007669"/>
    <property type="project" value="UniProtKB-SubCell"/>
</dbReference>
<protein>
    <submittedName>
        <fullName evidence="7">NAC domain-containing protein 82 isoform B</fullName>
    </submittedName>
</protein>
<evidence type="ECO:0000259" key="6">
    <source>
        <dbReference type="PROSITE" id="PS51005"/>
    </source>
</evidence>
<evidence type="ECO:0000256" key="4">
    <source>
        <dbReference type="ARBA" id="ARBA00023163"/>
    </source>
</evidence>
<feature type="domain" description="NAC" evidence="6">
    <location>
        <begin position="3"/>
        <end position="153"/>
    </location>
</feature>
<evidence type="ECO:0000256" key="5">
    <source>
        <dbReference type="ARBA" id="ARBA00023242"/>
    </source>
</evidence>
<keyword evidence="4" id="KW-0804">Transcription</keyword>
<keyword evidence="2" id="KW-0805">Transcription regulation</keyword>
<organism evidence="7 8">
    <name type="scientific">Glycine soja</name>
    <name type="common">Wild soybean</name>
    <dbReference type="NCBI Taxonomy" id="3848"/>
    <lineage>
        <taxon>Eukaryota</taxon>
        <taxon>Viridiplantae</taxon>
        <taxon>Streptophyta</taxon>
        <taxon>Embryophyta</taxon>
        <taxon>Tracheophyta</taxon>
        <taxon>Spermatophyta</taxon>
        <taxon>Magnoliopsida</taxon>
        <taxon>eudicotyledons</taxon>
        <taxon>Gunneridae</taxon>
        <taxon>Pentapetalae</taxon>
        <taxon>rosids</taxon>
        <taxon>fabids</taxon>
        <taxon>Fabales</taxon>
        <taxon>Fabaceae</taxon>
        <taxon>Papilionoideae</taxon>
        <taxon>50 kb inversion clade</taxon>
        <taxon>NPAAA clade</taxon>
        <taxon>indigoferoid/millettioid clade</taxon>
        <taxon>Phaseoleae</taxon>
        <taxon>Glycine</taxon>
        <taxon>Glycine subgen. Soja</taxon>
    </lineage>
</organism>
<dbReference type="SUPFAM" id="SSF101941">
    <property type="entry name" value="NAC domain"/>
    <property type="match status" value="1"/>
</dbReference>
<dbReference type="FunFam" id="2.170.150.80:FF:000002">
    <property type="entry name" value="Nac domain-containing protein 86"/>
    <property type="match status" value="1"/>
</dbReference>
<comment type="subcellular location">
    <subcellularLocation>
        <location evidence="1">Nucleus</location>
    </subcellularLocation>
</comment>
<dbReference type="PANTHER" id="PTHR31744">
    <property type="entry name" value="PROTEIN CUP-SHAPED COTYLEDON 2-RELATED"/>
    <property type="match status" value="1"/>
</dbReference>
<evidence type="ECO:0000313" key="8">
    <source>
        <dbReference type="Proteomes" id="UP000289340"/>
    </source>
</evidence>
<dbReference type="InterPro" id="IPR003441">
    <property type="entry name" value="NAC-dom"/>
</dbReference>
<reference evidence="7 8" key="1">
    <citation type="submission" date="2018-09" db="EMBL/GenBank/DDBJ databases">
        <title>A high-quality reference genome of wild soybean provides a powerful tool to mine soybean genomes.</title>
        <authorList>
            <person name="Xie M."/>
            <person name="Chung C.Y.L."/>
            <person name="Li M.-W."/>
            <person name="Wong F.-L."/>
            <person name="Chan T.-F."/>
            <person name="Lam H.-M."/>
        </authorList>
    </citation>
    <scope>NUCLEOTIDE SEQUENCE [LARGE SCALE GENOMIC DNA]</scope>
    <source>
        <strain evidence="8">cv. W05</strain>
        <tissue evidence="7">Hypocotyl of etiolated seedlings</tissue>
    </source>
</reference>
<evidence type="ECO:0000256" key="3">
    <source>
        <dbReference type="ARBA" id="ARBA00023125"/>
    </source>
</evidence>
<evidence type="ECO:0000256" key="2">
    <source>
        <dbReference type="ARBA" id="ARBA00023015"/>
    </source>
</evidence>
<keyword evidence="5" id="KW-0539">Nucleus</keyword>
<dbReference type="InterPro" id="IPR036093">
    <property type="entry name" value="NAC_dom_sf"/>
</dbReference>
<accession>A0A445JF56</accession>
<sequence>MVKTVGVRFHPTGVELVVYFLKRKVMGKKICDGFIAELDIYKYAPWDLPDKSCLRTGELEWYFFCPLEKKYGSGSKMKRATEIGYWKATGKDRVVQHNNRTVGMIKTLIFHTGKSPRGERTDWVMHEHRLEDKDLADKGIAQDSYVVCKVFQKEGLGPGKGTHYARPFNEEEWDDEEIGIPCAALTAQVPTLPITSDGSVANDNHLPASGCIGSASTSCLSGSVPSLGTVNPTGPNDQAVNDDILPMLHIFNDDKWFEVRYIFLVCAFFWEML</sequence>
<evidence type="ECO:0000313" key="7">
    <source>
        <dbReference type="EMBL" id="RZB97089.1"/>
    </source>
</evidence>
<dbReference type="Proteomes" id="UP000289340">
    <property type="component" value="Chromosome 8"/>
</dbReference>
<gene>
    <name evidence="7" type="ORF">D0Y65_020670</name>
</gene>
<name>A0A445JF56_GLYSO</name>
<dbReference type="Pfam" id="PF02365">
    <property type="entry name" value="NAM"/>
    <property type="match status" value="1"/>
</dbReference>
<dbReference type="PROSITE" id="PS51005">
    <property type="entry name" value="NAC"/>
    <property type="match status" value="1"/>
</dbReference>
<keyword evidence="8" id="KW-1185">Reference proteome</keyword>
<proteinExistence type="predicted"/>
<dbReference type="EMBL" id="QZWG01000008">
    <property type="protein sequence ID" value="RZB97089.1"/>
    <property type="molecule type" value="Genomic_DNA"/>
</dbReference>
<dbReference type="Gene3D" id="2.170.150.80">
    <property type="entry name" value="NAC domain"/>
    <property type="match status" value="1"/>
</dbReference>
<dbReference type="GO" id="GO:0003677">
    <property type="term" value="F:DNA binding"/>
    <property type="evidence" value="ECO:0007669"/>
    <property type="project" value="UniProtKB-KW"/>
</dbReference>
<evidence type="ECO:0000256" key="1">
    <source>
        <dbReference type="ARBA" id="ARBA00004123"/>
    </source>
</evidence>
<dbReference type="GO" id="GO:0006355">
    <property type="term" value="P:regulation of DNA-templated transcription"/>
    <property type="evidence" value="ECO:0007669"/>
    <property type="project" value="InterPro"/>
</dbReference>
<dbReference type="PANTHER" id="PTHR31744:SF210">
    <property type="entry name" value="NAC DOMAIN-CONTAINING PROTEIN 86-LIKE"/>
    <property type="match status" value="1"/>
</dbReference>
<comment type="caution">
    <text evidence="7">The sequence shown here is derived from an EMBL/GenBank/DDBJ whole genome shotgun (WGS) entry which is preliminary data.</text>
</comment>